<reference evidence="3" key="1">
    <citation type="submission" date="2019-01" db="EMBL/GenBank/DDBJ databases">
        <title>Cytophagaceae bacterium strain CAR-16.</title>
        <authorList>
            <person name="Chen W.-M."/>
        </authorList>
    </citation>
    <scope>NUCLEOTIDE SEQUENCE [LARGE SCALE GENOMIC DNA]</scope>
    <source>
        <strain evidence="3">WWJ-16</strain>
    </source>
</reference>
<evidence type="ECO:0000313" key="3">
    <source>
        <dbReference type="Proteomes" id="UP000289857"/>
    </source>
</evidence>
<feature type="transmembrane region" description="Helical" evidence="1">
    <location>
        <begin position="141"/>
        <end position="160"/>
    </location>
</feature>
<feature type="transmembrane region" description="Helical" evidence="1">
    <location>
        <begin position="9"/>
        <end position="26"/>
    </location>
</feature>
<dbReference type="Proteomes" id="UP000289857">
    <property type="component" value="Unassembled WGS sequence"/>
</dbReference>
<evidence type="ECO:0000256" key="1">
    <source>
        <dbReference type="SAM" id="Phobius"/>
    </source>
</evidence>
<sequence length="161" mass="18924">MNRITVQRIIHYNCLLLFLLFIDVILPSKEKPVAYLDSIYDFMAVTGGQKKAFDDKIIMEFTNGERYRIAKHPDQELPKNTPIRIKLNRISNSVSSLSYYQNGWKSCSVSLLLNPYIFMLLAWIICTTLLNHFFDIKSLKIMLVGAMMSLTFFNYVYFFFY</sequence>
<keyword evidence="1" id="KW-0812">Transmembrane</keyword>
<keyword evidence="3" id="KW-1185">Reference proteome</keyword>
<proteinExistence type="predicted"/>
<name>A0A4V1N2P4_9FLAO</name>
<dbReference type="RefSeq" id="WP_129461051.1">
    <property type="nucleotide sequence ID" value="NZ_SBKN01000003.1"/>
</dbReference>
<evidence type="ECO:0000313" key="2">
    <source>
        <dbReference type="EMBL" id="RXR22821.1"/>
    </source>
</evidence>
<feature type="transmembrane region" description="Helical" evidence="1">
    <location>
        <begin position="116"/>
        <end position="134"/>
    </location>
</feature>
<accession>A0A4V1N2P4</accession>
<comment type="caution">
    <text evidence="2">The sequence shown here is derived from an EMBL/GenBank/DDBJ whole genome shotgun (WGS) entry which is preliminary data.</text>
</comment>
<organism evidence="2 3">
    <name type="scientific">Flavobacterium stagni</name>
    <dbReference type="NCBI Taxonomy" id="2506421"/>
    <lineage>
        <taxon>Bacteria</taxon>
        <taxon>Pseudomonadati</taxon>
        <taxon>Bacteroidota</taxon>
        <taxon>Flavobacteriia</taxon>
        <taxon>Flavobacteriales</taxon>
        <taxon>Flavobacteriaceae</taxon>
        <taxon>Flavobacterium</taxon>
    </lineage>
</organism>
<keyword evidence="1" id="KW-1133">Transmembrane helix</keyword>
<protein>
    <submittedName>
        <fullName evidence="2">Uncharacterized protein</fullName>
    </submittedName>
</protein>
<dbReference type="EMBL" id="SBKN01000003">
    <property type="protein sequence ID" value="RXR22821.1"/>
    <property type="molecule type" value="Genomic_DNA"/>
</dbReference>
<keyword evidence="1" id="KW-0472">Membrane</keyword>
<gene>
    <name evidence="2" type="ORF">EQG61_06200</name>
</gene>
<dbReference type="AlphaFoldDB" id="A0A4V1N2P4"/>